<feature type="transmembrane region" description="Helical" evidence="17">
    <location>
        <begin position="6"/>
        <end position="21"/>
    </location>
</feature>
<dbReference type="CDD" id="cd11056">
    <property type="entry name" value="CYP6-like"/>
    <property type="match status" value="1"/>
</dbReference>
<keyword evidence="8" id="KW-0256">Endoplasmic reticulum</keyword>
<evidence type="ECO:0000256" key="12">
    <source>
        <dbReference type="ARBA" id="ARBA00023033"/>
    </source>
</evidence>
<name>A0A6J3C2H8_GALME</name>
<keyword evidence="7 15" id="KW-0479">Metal-binding</keyword>
<dbReference type="GO" id="GO:0020037">
    <property type="term" value="F:heme binding"/>
    <property type="evidence" value="ECO:0007669"/>
    <property type="project" value="InterPro"/>
</dbReference>
<feature type="binding site" description="axial binding residue" evidence="15">
    <location>
        <position position="448"/>
    </location>
    <ligand>
        <name>heme</name>
        <dbReference type="ChEBI" id="CHEBI:30413"/>
    </ligand>
    <ligandPart>
        <name>Fe</name>
        <dbReference type="ChEBI" id="CHEBI:18248"/>
    </ligandPart>
</feature>
<dbReference type="RefSeq" id="XP_031767853.2">
    <property type="nucleotide sequence ID" value="XM_031911993.2"/>
</dbReference>
<dbReference type="Gene3D" id="1.10.630.10">
    <property type="entry name" value="Cytochrome P450"/>
    <property type="match status" value="1"/>
</dbReference>
<evidence type="ECO:0000256" key="9">
    <source>
        <dbReference type="ARBA" id="ARBA00022848"/>
    </source>
</evidence>
<dbReference type="GeneID" id="113519201"/>
<dbReference type="PANTHER" id="PTHR24292:SF54">
    <property type="entry name" value="CYP9F3-RELATED"/>
    <property type="match status" value="1"/>
</dbReference>
<evidence type="ECO:0000256" key="2">
    <source>
        <dbReference type="ARBA" id="ARBA00004174"/>
    </source>
</evidence>
<evidence type="ECO:0000256" key="10">
    <source>
        <dbReference type="ARBA" id="ARBA00023002"/>
    </source>
</evidence>
<dbReference type="GO" id="GO:0005506">
    <property type="term" value="F:iron ion binding"/>
    <property type="evidence" value="ECO:0007669"/>
    <property type="project" value="InterPro"/>
</dbReference>
<dbReference type="InterPro" id="IPR002401">
    <property type="entry name" value="Cyt_P450_E_grp-I"/>
</dbReference>
<evidence type="ECO:0000256" key="4">
    <source>
        <dbReference type="ARBA" id="ARBA00010617"/>
    </source>
</evidence>
<dbReference type="FunCoup" id="A0A6J3C2H8">
    <property type="interactions" value="12"/>
</dbReference>
<evidence type="ECO:0000256" key="8">
    <source>
        <dbReference type="ARBA" id="ARBA00022824"/>
    </source>
</evidence>
<evidence type="ECO:0000256" key="14">
    <source>
        <dbReference type="ARBA" id="ARBA00047827"/>
    </source>
</evidence>
<dbReference type="GO" id="GO:0016712">
    <property type="term" value="F:oxidoreductase activity, acting on paired donors, with incorporation or reduction of molecular oxygen, reduced flavin or flavoprotein as one donor, and incorporation of one atom of oxygen"/>
    <property type="evidence" value="ECO:0007669"/>
    <property type="project" value="UniProtKB-EC"/>
</dbReference>
<keyword evidence="13 17" id="KW-0472">Membrane</keyword>
<comment type="catalytic activity">
    <reaction evidence="14">
        <text>an organic molecule + reduced [NADPH--hemoprotein reductase] + O2 = an alcohol + oxidized [NADPH--hemoprotein reductase] + H2O + H(+)</text>
        <dbReference type="Rhea" id="RHEA:17149"/>
        <dbReference type="Rhea" id="RHEA-COMP:11964"/>
        <dbReference type="Rhea" id="RHEA-COMP:11965"/>
        <dbReference type="ChEBI" id="CHEBI:15377"/>
        <dbReference type="ChEBI" id="CHEBI:15378"/>
        <dbReference type="ChEBI" id="CHEBI:15379"/>
        <dbReference type="ChEBI" id="CHEBI:30879"/>
        <dbReference type="ChEBI" id="CHEBI:57618"/>
        <dbReference type="ChEBI" id="CHEBI:58210"/>
        <dbReference type="ChEBI" id="CHEBI:142491"/>
        <dbReference type="EC" id="1.14.14.1"/>
    </reaction>
</comment>
<evidence type="ECO:0000313" key="19">
    <source>
        <dbReference type="RefSeq" id="XP_031767853.2"/>
    </source>
</evidence>
<evidence type="ECO:0000256" key="11">
    <source>
        <dbReference type="ARBA" id="ARBA00023004"/>
    </source>
</evidence>
<dbReference type="PRINTS" id="PR00463">
    <property type="entry name" value="EP450I"/>
</dbReference>
<evidence type="ECO:0000256" key="1">
    <source>
        <dbReference type="ARBA" id="ARBA00001971"/>
    </source>
</evidence>
<dbReference type="InterPro" id="IPR050476">
    <property type="entry name" value="Insect_CytP450_Detox"/>
</dbReference>
<keyword evidence="9" id="KW-0492">Microsome</keyword>
<dbReference type="PANTHER" id="PTHR24292">
    <property type="entry name" value="CYTOCHROME P450"/>
    <property type="match status" value="1"/>
</dbReference>
<keyword evidence="17" id="KW-1133">Transmembrane helix</keyword>
<dbReference type="InterPro" id="IPR036396">
    <property type="entry name" value="Cyt_P450_sf"/>
</dbReference>
<comment type="subcellular location">
    <subcellularLocation>
        <location evidence="3">Endoplasmic reticulum membrane</location>
        <topology evidence="3">Peripheral membrane protein</topology>
    </subcellularLocation>
    <subcellularLocation>
        <location evidence="2">Microsome membrane</location>
        <topology evidence="2">Peripheral membrane protein</topology>
    </subcellularLocation>
</comment>
<dbReference type="InterPro" id="IPR001128">
    <property type="entry name" value="Cyt_P450"/>
</dbReference>
<organism evidence="18 19">
    <name type="scientific">Galleria mellonella</name>
    <name type="common">Greater wax moth</name>
    <dbReference type="NCBI Taxonomy" id="7137"/>
    <lineage>
        <taxon>Eukaryota</taxon>
        <taxon>Metazoa</taxon>
        <taxon>Ecdysozoa</taxon>
        <taxon>Arthropoda</taxon>
        <taxon>Hexapoda</taxon>
        <taxon>Insecta</taxon>
        <taxon>Pterygota</taxon>
        <taxon>Neoptera</taxon>
        <taxon>Endopterygota</taxon>
        <taxon>Lepidoptera</taxon>
        <taxon>Glossata</taxon>
        <taxon>Ditrysia</taxon>
        <taxon>Pyraloidea</taxon>
        <taxon>Pyralidae</taxon>
        <taxon>Galleriinae</taxon>
        <taxon>Galleria</taxon>
    </lineage>
</organism>
<comment type="similarity">
    <text evidence="4 16">Belongs to the cytochrome P450 family.</text>
</comment>
<dbReference type="PRINTS" id="PR00385">
    <property type="entry name" value="P450"/>
</dbReference>
<reference evidence="19" key="1">
    <citation type="submission" date="2025-08" db="UniProtKB">
        <authorList>
            <consortium name="RefSeq"/>
        </authorList>
    </citation>
    <scope>IDENTIFICATION</scope>
    <source>
        <tissue evidence="19">Whole larvae</tissue>
    </source>
</reference>
<keyword evidence="12 16" id="KW-0503">Monooxygenase</keyword>
<dbReference type="PROSITE" id="PS00086">
    <property type="entry name" value="CYTOCHROME_P450"/>
    <property type="match status" value="1"/>
</dbReference>
<proteinExistence type="inferred from homology"/>
<keyword evidence="6 15" id="KW-0349">Heme</keyword>
<evidence type="ECO:0000256" key="16">
    <source>
        <dbReference type="RuleBase" id="RU000461"/>
    </source>
</evidence>
<dbReference type="InParanoid" id="A0A6J3C2H8"/>
<evidence type="ECO:0000256" key="7">
    <source>
        <dbReference type="ARBA" id="ARBA00022723"/>
    </source>
</evidence>
<dbReference type="KEGG" id="gmw:113519201"/>
<evidence type="ECO:0000256" key="5">
    <source>
        <dbReference type="ARBA" id="ARBA00012109"/>
    </source>
</evidence>
<dbReference type="AlphaFoldDB" id="A0A6J3C2H8"/>
<gene>
    <name evidence="19" type="primary">LOC113519201</name>
</gene>
<dbReference type="Proteomes" id="UP001652740">
    <property type="component" value="Unplaced"/>
</dbReference>
<evidence type="ECO:0000256" key="13">
    <source>
        <dbReference type="ARBA" id="ARBA00023136"/>
    </source>
</evidence>
<dbReference type="GO" id="GO:0005789">
    <property type="term" value="C:endoplasmic reticulum membrane"/>
    <property type="evidence" value="ECO:0007669"/>
    <property type="project" value="UniProtKB-SubCell"/>
</dbReference>
<evidence type="ECO:0000256" key="6">
    <source>
        <dbReference type="ARBA" id="ARBA00022617"/>
    </source>
</evidence>
<keyword evidence="18" id="KW-1185">Reference proteome</keyword>
<dbReference type="Pfam" id="PF00067">
    <property type="entry name" value="p450"/>
    <property type="match status" value="1"/>
</dbReference>
<evidence type="ECO:0000256" key="15">
    <source>
        <dbReference type="PIRSR" id="PIRSR602401-1"/>
    </source>
</evidence>
<evidence type="ECO:0000256" key="3">
    <source>
        <dbReference type="ARBA" id="ARBA00004406"/>
    </source>
</evidence>
<evidence type="ECO:0000256" key="17">
    <source>
        <dbReference type="SAM" id="Phobius"/>
    </source>
</evidence>
<keyword evidence="11 15" id="KW-0408">Iron</keyword>
<keyword evidence="10 16" id="KW-0560">Oxidoreductase</keyword>
<evidence type="ECO:0000313" key="18">
    <source>
        <dbReference type="Proteomes" id="UP001652740"/>
    </source>
</evidence>
<dbReference type="EC" id="1.14.14.1" evidence="5"/>
<accession>A0A6J3C2H8</accession>
<sequence>MELTYIPFVLIAVLCSLYYYFTRTFNYWKDRGIVGPKPIPLFGNIKNSALRYENHGETITKIYQQYPNENIVGLYRMTTPTLLIRDLDIIKQIMIRDFDKFSDRGFEFSEDGLGTNLFHADADTWRILRNRFTPLFSSGKLKNMIHMMIEQGDKFIKYVQTTTNNQKENEIYNLLQRYTLSTIAVCAFGMDITDISDKNSLIQTLFRVDREIFTRTFAFELILMYPRLFKRLNLSVFSIYVTNFFYKLTKIVIKKRQGEPTERNDFVDLILQLRKQKEIHSTKIDEKRMHLKISDSVIAAQCFAFFAGGYETSATTMTYMLYLLAKHPHIQEKVYQEIDEVLETHNGELSYDTIKDMTYLGKVFDETLRLFSLVEPLQRRAKCDYKIPGTDVVIRKNQIVLISPRGIHHDSKYYANPEVFDPERFNSENAAARHPCAYMPFGVGPRNCIGMRFAKLQSFICIVKFLSKFRVEPSENTLKEMRFDPTKAVMSPSDGLMVNIMPRE</sequence>
<dbReference type="SUPFAM" id="SSF48264">
    <property type="entry name" value="Cytochrome P450"/>
    <property type="match status" value="1"/>
</dbReference>
<dbReference type="InterPro" id="IPR017972">
    <property type="entry name" value="Cyt_P450_CS"/>
</dbReference>
<keyword evidence="17" id="KW-0812">Transmembrane</keyword>
<protein>
    <recommendedName>
        <fullName evidence="5">unspecific monooxygenase</fullName>
        <ecNumber evidence="5">1.14.14.1</ecNumber>
    </recommendedName>
</protein>
<comment type="cofactor">
    <cofactor evidence="1 15">
        <name>heme</name>
        <dbReference type="ChEBI" id="CHEBI:30413"/>
    </cofactor>
</comment>